<accession>A0A240ELJ7</accession>
<sequence length="255" mass="28973">MKLVMLGTGNSAMVPVWGCDCEICAEARLDRTLRREKSSAYVEHNGRKLLLDANAPDLLDRFPPGSIDKILLTHFHMDHVHSLFDLRWGKGTLIPVHAPEDEQGCDDLYKYPGVLDFSQRSLPFQSFIWQDITVTPLPLNHSRPCVGYAFELNGHCIAYLTDTNGLPEATTQWLKQRTVDWIVTDCSFPPIECEHTKVSNNHNDISQVQNIAEQCQPERIGLIHLGHNVLLWAKRHPQCFSDSFQLLHDGQEIPL</sequence>
<dbReference type="GO" id="GO:0019700">
    <property type="term" value="P:organic phosphonate catabolic process"/>
    <property type="evidence" value="ECO:0007669"/>
    <property type="project" value="InterPro"/>
</dbReference>
<dbReference type="CDD" id="cd07736">
    <property type="entry name" value="PhnP-like_MBL-fold"/>
    <property type="match status" value="1"/>
</dbReference>
<dbReference type="EC" id="3.1.4.55" evidence="2"/>
<name>A0A240ELJ7_9VIBR</name>
<dbReference type="PANTHER" id="PTHR42663:SF6">
    <property type="entry name" value="HYDROLASE C777.06C-RELATED"/>
    <property type="match status" value="1"/>
</dbReference>
<protein>
    <submittedName>
        <fullName evidence="2">Phosphoribosyl 1,2-cyclic phosphodiesterase</fullName>
        <ecNumber evidence="2">3.1.4.55</ecNumber>
    </submittedName>
</protein>
<dbReference type="InterPro" id="IPR001279">
    <property type="entry name" value="Metallo-B-lactamas"/>
</dbReference>
<gene>
    <name evidence="2" type="primary">phnP</name>
    <name evidence="2" type="ORF">VTH8203_03220</name>
</gene>
<dbReference type="Proteomes" id="UP000219336">
    <property type="component" value="Unassembled WGS sequence"/>
</dbReference>
<dbReference type="OrthoDB" id="9803916at2"/>
<keyword evidence="3" id="KW-1185">Reference proteome</keyword>
<evidence type="ECO:0000259" key="1">
    <source>
        <dbReference type="Pfam" id="PF12706"/>
    </source>
</evidence>
<proteinExistence type="predicted"/>
<dbReference type="NCBIfam" id="TIGR03307">
    <property type="entry name" value="PhnP"/>
    <property type="match status" value="1"/>
</dbReference>
<evidence type="ECO:0000313" key="3">
    <source>
        <dbReference type="Proteomes" id="UP000219336"/>
    </source>
</evidence>
<organism evidence="2 3">
    <name type="scientific">Vibrio thalassae</name>
    <dbReference type="NCBI Taxonomy" id="1243014"/>
    <lineage>
        <taxon>Bacteria</taxon>
        <taxon>Pseudomonadati</taxon>
        <taxon>Pseudomonadota</taxon>
        <taxon>Gammaproteobacteria</taxon>
        <taxon>Vibrionales</taxon>
        <taxon>Vibrionaceae</taxon>
        <taxon>Vibrio</taxon>
    </lineage>
</organism>
<dbReference type="SUPFAM" id="SSF56281">
    <property type="entry name" value="Metallo-hydrolase/oxidoreductase"/>
    <property type="match status" value="1"/>
</dbReference>
<dbReference type="InterPro" id="IPR035682">
    <property type="entry name" value="PhnP_MBL"/>
</dbReference>
<evidence type="ECO:0000313" key="2">
    <source>
        <dbReference type="EMBL" id="SNX49572.1"/>
    </source>
</evidence>
<dbReference type="EMBL" id="OANU01000064">
    <property type="protein sequence ID" value="SNX49572.1"/>
    <property type="molecule type" value="Genomic_DNA"/>
</dbReference>
<feature type="domain" description="Metallo-beta-lactamase" evidence="1">
    <location>
        <begin position="65"/>
        <end position="224"/>
    </location>
</feature>
<dbReference type="PANTHER" id="PTHR42663">
    <property type="entry name" value="HYDROLASE C777.06C-RELATED-RELATED"/>
    <property type="match status" value="1"/>
</dbReference>
<dbReference type="Gene3D" id="3.60.15.10">
    <property type="entry name" value="Ribonuclease Z/Hydroxyacylglutathione hydrolase-like"/>
    <property type="match status" value="1"/>
</dbReference>
<keyword evidence="2" id="KW-0378">Hydrolase</keyword>
<dbReference type="InterPro" id="IPR036866">
    <property type="entry name" value="RibonucZ/Hydroxyglut_hydro"/>
</dbReference>
<dbReference type="RefSeq" id="WP_096994612.1">
    <property type="nucleotide sequence ID" value="NZ_JBHSII010000011.1"/>
</dbReference>
<dbReference type="AlphaFoldDB" id="A0A240ELJ7"/>
<dbReference type="Pfam" id="PF12706">
    <property type="entry name" value="Lactamase_B_2"/>
    <property type="match status" value="1"/>
</dbReference>
<dbReference type="InterPro" id="IPR017693">
    <property type="entry name" value="Phosphonate_metab_PhnP"/>
</dbReference>
<reference evidence="3" key="1">
    <citation type="submission" date="2016-06" db="EMBL/GenBank/DDBJ databases">
        <authorList>
            <person name="Rodrigo-Torres L."/>
            <person name="Arahal R.D."/>
            <person name="Lucena T."/>
        </authorList>
    </citation>
    <scope>NUCLEOTIDE SEQUENCE [LARGE SCALE GENOMIC DNA]</scope>
    <source>
        <strain evidence="3">CECT8203</strain>
    </source>
</reference>
<dbReference type="GO" id="GO:0103043">
    <property type="term" value="F:phosphoribosyl 1,2-cyclic phosphate phosphodiesterase activity"/>
    <property type="evidence" value="ECO:0007669"/>
    <property type="project" value="UniProtKB-EC"/>
</dbReference>